<dbReference type="InterPro" id="IPR051918">
    <property type="entry name" value="STPP_CPPED1"/>
</dbReference>
<evidence type="ECO:0000256" key="1">
    <source>
        <dbReference type="ARBA" id="ARBA00022801"/>
    </source>
</evidence>
<reference evidence="6 7" key="1">
    <citation type="submission" date="2021-04" db="EMBL/GenBank/DDBJ databases">
        <title>Whole genome analysis of root endophytic bacterium Microbacterium paraoxydans ku-mp colonizing RP-bio226 rice variety.</title>
        <authorList>
            <person name="Ulaganathan K."/>
            <person name="Latha B."/>
        </authorList>
    </citation>
    <scope>NUCLEOTIDE SEQUENCE [LARGE SCALE GENOMIC DNA]</scope>
    <source>
        <strain evidence="7">ku-mp</strain>
    </source>
</reference>
<evidence type="ECO:0000256" key="2">
    <source>
        <dbReference type="ARBA" id="ARBA00023295"/>
    </source>
</evidence>
<dbReference type="SUPFAM" id="SSF56300">
    <property type="entry name" value="Metallo-dependent phosphatases"/>
    <property type="match status" value="1"/>
</dbReference>
<name>A0ABS5IML6_9MICO</name>
<keyword evidence="2" id="KW-0326">Glycosidase</keyword>
<keyword evidence="7" id="KW-1185">Reference proteome</keyword>
<feature type="domain" description="Beta-galactosidase jelly roll" evidence="5">
    <location>
        <begin position="395"/>
        <end position="493"/>
    </location>
</feature>
<organism evidence="6 7">
    <name type="scientific">Microbacterium paraoxydans</name>
    <dbReference type="NCBI Taxonomy" id="199592"/>
    <lineage>
        <taxon>Bacteria</taxon>
        <taxon>Bacillati</taxon>
        <taxon>Actinomycetota</taxon>
        <taxon>Actinomycetes</taxon>
        <taxon>Micrococcales</taxon>
        <taxon>Microbacteriaceae</taxon>
        <taxon>Microbacterium</taxon>
    </lineage>
</organism>
<dbReference type="InterPro" id="IPR029052">
    <property type="entry name" value="Metallo-depent_PP-like"/>
</dbReference>
<keyword evidence="3" id="KW-0732">Signal</keyword>
<dbReference type="InterPro" id="IPR025300">
    <property type="entry name" value="BetaGal_jelly_roll_dom"/>
</dbReference>
<evidence type="ECO:0000313" key="7">
    <source>
        <dbReference type="Proteomes" id="UP000678243"/>
    </source>
</evidence>
<dbReference type="PANTHER" id="PTHR43143:SF5">
    <property type="entry name" value="SECRETED PROTEIN"/>
    <property type="match status" value="1"/>
</dbReference>
<sequence>MRRLAGVLVMLGVLGVVAPACAPSAADGATRQAGGTQEKPFTIVVLPDTQMYTVSDELAQSLAAQTQWIVDSRKKLNTKFVIQVGDLVDSWPDVHQWERASAGMKILDDAGVPNSVLPGNHDLDVTTGESSTYDTYFPPTRYSKASWNSATVSYGGYLGENQFGKDGIDRKNKDNYSLLTVGDTKLLLLSLEYETPRYALEWAQRVIDAHPDRRVILAVHGLITTGGARSTATERTDVTPVTEVDLWRDFISENCSIAMVVNGHWALGDKGEARRADVNACGQPVPQILSNYQGRANGGDGWLRYYTFDPAAGTVDARTYSPTLQQEEKDDDGHFTLPVDLSPSHDRVLLRGGSDWKVWNAQGPWPSGWTKTGFDDGEWPSGQAPLGWGKGVETTVDLGATDPANRARAMLFRQTVDLKDVDELSAVTVTTRADDGVAVWINGTLIGTSHLASKKPTSETFADVGRSTDNATNDPITFTVPKGVLRDGENVIAASAHVNYLGTKSSTFDLVMTGSPAAGDRD</sequence>
<evidence type="ECO:0000313" key="6">
    <source>
        <dbReference type="EMBL" id="MBS0024188.1"/>
    </source>
</evidence>
<dbReference type="Gene3D" id="3.60.21.10">
    <property type="match status" value="1"/>
</dbReference>
<evidence type="ECO:0000259" key="4">
    <source>
        <dbReference type="Pfam" id="PF00149"/>
    </source>
</evidence>
<accession>A0ABS5IML6</accession>
<dbReference type="Pfam" id="PF00149">
    <property type="entry name" value="Metallophos"/>
    <property type="match status" value="1"/>
</dbReference>
<dbReference type="EMBL" id="JAGTUK010000002">
    <property type="protein sequence ID" value="MBS0024188.1"/>
    <property type="molecule type" value="Genomic_DNA"/>
</dbReference>
<comment type="caution">
    <text evidence="6">The sequence shown here is derived from an EMBL/GenBank/DDBJ whole genome shotgun (WGS) entry which is preliminary data.</text>
</comment>
<dbReference type="Pfam" id="PF13364">
    <property type="entry name" value="BetaGal_ABD2"/>
    <property type="match status" value="1"/>
</dbReference>
<feature type="domain" description="Calcineurin-like phosphoesterase" evidence="4">
    <location>
        <begin position="42"/>
        <end position="265"/>
    </location>
</feature>
<evidence type="ECO:0000256" key="3">
    <source>
        <dbReference type="SAM" id="SignalP"/>
    </source>
</evidence>
<dbReference type="InterPro" id="IPR008979">
    <property type="entry name" value="Galactose-bd-like_sf"/>
</dbReference>
<gene>
    <name evidence="6" type="ORF">KE274_08680</name>
</gene>
<feature type="signal peptide" evidence="3">
    <location>
        <begin position="1"/>
        <end position="22"/>
    </location>
</feature>
<proteinExistence type="predicted"/>
<dbReference type="PANTHER" id="PTHR43143">
    <property type="entry name" value="METALLOPHOSPHOESTERASE, CALCINEURIN SUPERFAMILY"/>
    <property type="match status" value="1"/>
</dbReference>
<dbReference type="RefSeq" id="WP_211542837.1">
    <property type="nucleotide sequence ID" value="NZ_JAGTUK010000002.1"/>
</dbReference>
<feature type="chain" id="PRO_5046229146" evidence="3">
    <location>
        <begin position="23"/>
        <end position="522"/>
    </location>
</feature>
<protein>
    <submittedName>
        <fullName evidence="6">Metallophosphoesterase</fullName>
    </submittedName>
</protein>
<evidence type="ECO:0000259" key="5">
    <source>
        <dbReference type="Pfam" id="PF13364"/>
    </source>
</evidence>
<keyword evidence="1" id="KW-0378">Hydrolase</keyword>
<dbReference type="Gene3D" id="2.60.120.260">
    <property type="entry name" value="Galactose-binding domain-like"/>
    <property type="match status" value="1"/>
</dbReference>
<dbReference type="SUPFAM" id="SSF49785">
    <property type="entry name" value="Galactose-binding domain-like"/>
    <property type="match status" value="1"/>
</dbReference>
<dbReference type="InterPro" id="IPR004843">
    <property type="entry name" value="Calcineurin-like_PHP"/>
</dbReference>
<dbReference type="Proteomes" id="UP000678243">
    <property type="component" value="Unassembled WGS sequence"/>
</dbReference>